<sequence length="105" mass="11640">MKQVSIAPLLRIFDDPQAEKRHQLAVTSTVHPFIAFPDDLFRKLDLGHRFCVHAHRAAGNRRARSRADNEGDVMLPCAPYPASITVDNAGTARRSFSRSSGVISK</sequence>
<reference evidence="1 2" key="1">
    <citation type="submission" date="2021-12" db="EMBL/GenBank/DDBJ databases">
        <title>Discovery of the Pendulisporaceae a myxobacterial family with distinct sporulation behavior and unique specialized metabolism.</title>
        <authorList>
            <person name="Garcia R."/>
            <person name="Popoff A."/>
            <person name="Bader C.D."/>
            <person name="Loehr J."/>
            <person name="Walesch S."/>
            <person name="Walt C."/>
            <person name="Boldt J."/>
            <person name="Bunk B."/>
            <person name="Haeckl F.J.F.P.J."/>
            <person name="Gunesch A.P."/>
            <person name="Birkelbach J."/>
            <person name="Nuebel U."/>
            <person name="Pietschmann T."/>
            <person name="Bach T."/>
            <person name="Mueller R."/>
        </authorList>
    </citation>
    <scope>NUCLEOTIDE SEQUENCE [LARGE SCALE GENOMIC DNA]</scope>
    <source>
        <strain evidence="1 2">MSr11954</strain>
    </source>
</reference>
<dbReference type="EMBL" id="CP089984">
    <property type="protein sequence ID" value="WXB15918.1"/>
    <property type="molecule type" value="Genomic_DNA"/>
</dbReference>
<accession>A0ABZ2LYF7</accession>
<name>A0ABZ2LYF7_9BACT</name>
<proteinExistence type="predicted"/>
<evidence type="ECO:0000313" key="1">
    <source>
        <dbReference type="EMBL" id="WXB15918.1"/>
    </source>
</evidence>
<dbReference type="Proteomes" id="UP001370348">
    <property type="component" value="Chromosome"/>
</dbReference>
<gene>
    <name evidence="1" type="ORF">LZC94_01310</name>
</gene>
<protein>
    <submittedName>
        <fullName evidence="1">Uncharacterized protein</fullName>
    </submittedName>
</protein>
<organism evidence="1 2">
    <name type="scientific">Pendulispora albinea</name>
    <dbReference type="NCBI Taxonomy" id="2741071"/>
    <lineage>
        <taxon>Bacteria</taxon>
        <taxon>Pseudomonadati</taxon>
        <taxon>Myxococcota</taxon>
        <taxon>Myxococcia</taxon>
        <taxon>Myxococcales</taxon>
        <taxon>Sorangiineae</taxon>
        <taxon>Pendulisporaceae</taxon>
        <taxon>Pendulispora</taxon>
    </lineage>
</organism>
<dbReference type="RefSeq" id="WP_394825552.1">
    <property type="nucleotide sequence ID" value="NZ_CP089984.1"/>
</dbReference>
<evidence type="ECO:0000313" key="2">
    <source>
        <dbReference type="Proteomes" id="UP001370348"/>
    </source>
</evidence>
<keyword evidence="2" id="KW-1185">Reference proteome</keyword>